<feature type="active site" description="Nucleophile" evidence="4">
    <location>
        <position position="186"/>
    </location>
</feature>
<dbReference type="Gene3D" id="3.40.50.1820">
    <property type="entry name" value="alpha/beta hydrolase"/>
    <property type="match status" value="1"/>
</dbReference>
<dbReference type="GO" id="GO:0097176">
    <property type="term" value="P:epoxide metabolic process"/>
    <property type="evidence" value="ECO:0007669"/>
    <property type="project" value="TreeGrafter"/>
</dbReference>
<name>A0A840NBW4_9BRAD</name>
<feature type="active site" description="Proton acceptor" evidence="4">
    <location>
        <position position="369"/>
    </location>
</feature>
<dbReference type="InterPro" id="IPR010497">
    <property type="entry name" value="Epoxide_hydro_N"/>
</dbReference>
<dbReference type="PRINTS" id="PR00412">
    <property type="entry name" value="EPOXHYDRLASE"/>
</dbReference>
<dbReference type="EC" id="3.3.2.9" evidence="6"/>
<dbReference type="PANTHER" id="PTHR21661:SF35">
    <property type="entry name" value="EPOXIDE HYDROLASE"/>
    <property type="match status" value="1"/>
</dbReference>
<sequence>MSTPATKASSAIRPFSIAVPDADLEDLRTRLKRTRYPRTSADAGWRYGTDKPFVERLVSHWLEKYDWRATEQRLNQFPQYMVNIDGYDIHFIHVRGSGTNPLPLILTHGWPGSFVEFDNVIEQLAHPEKFGGNIDDAFDVIVPSIPGYGWSSPPSRPITTRDIAPLWDKLMSKVLGYPNYVAQGGDWGSLIASWLGVDFAHHLKALHINIMGLRPYTGDGSAPFITDEVEWLAKARDRLRRESGYQAIQGTKPQTLAFGLADSPVGLAAWIIEKFHGWSESPNDIPPFTLDQLITNVMIYWVTQSIHTSTWLYTAARLEGGMGLGRNEKVTVPTGFMACPHDLFPPPPDAWVKRTYNLAHRSDLASGGHFIAYERGDDLVGDMQKFFRNYR</sequence>
<comment type="similarity">
    <text evidence="1">Belongs to the peptidase S33 family.</text>
</comment>
<evidence type="ECO:0000256" key="4">
    <source>
        <dbReference type="PIRSR" id="PIRSR001112-1"/>
    </source>
</evidence>
<dbReference type="EMBL" id="JACHIJ010000011">
    <property type="protein sequence ID" value="MBB5055141.1"/>
    <property type="molecule type" value="Genomic_DNA"/>
</dbReference>
<dbReference type="Pfam" id="PF06441">
    <property type="entry name" value="EHN"/>
    <property type="match status" value="1"/>
</dbReference>
<dbReference type="Proteomes" id="UP000521227">
    <property type="component" value="Unassembled WGS sequence"/>
</dbReference>
<comment type="caution">
    <text evidence="6">The sequence shown here is derived from an EMBL/GenBank/DDBJ whole genome shotgun (WGS) entry which is preliminary data.</text>
</comment>
<dbReference type="InterPro" id="IPR000639">
    <property type="entry name" value="Epox_hydrolase-like"/>
</dbReference>
<keyword evidence="3 6" id="KW-0378">Hydrolase</keyword>
<dbReference type="RefSeq" id="WP_184090446.1">
    <property type="nucleotide sequence ID" value="NZ_JACHIJ010000011.1"/>
</dbReference>
<feature type="domain" description="Epoxide hydrolase N-terminal" evidence="5">
    <location>
        <begin position="12"/>
        <end position="117"/>
    </location>
</feature>
<organism evidence="6 7">
    <name type="scientific">Afipia massiliensis</name>
    <dbReference type="NCBI Taxonomy" id="211460"/>
    <lineage>
        <taxon>Bacteria</taxon>
        <taxon>Pseudomonadati</taxon>
        <taxon>Pseudomonadota</taxon>
        <taxon>Alphaproteobacteria</taxon>
        <taxon>Hyphomicrobiales</taxon>
        <taxon>Nitrobacteraceae</taxon>
        <taxon>Afipia</taxon>
    </lineage>
</organism>
<keyword evidence="2" id="KW-0058">Aromatic hydrocarbons catabolism</keyword>
<evidence type="ECO:0000313" key="6">
    <source>
        <dbReference type="EMBL" id="MBB5055141.1"/>
    </source>
</evidence>
<evidence type="ECO:0000256" key="1">
    <source>
        <dbReference type="ARBA" id="ARBA00010088"/>
    </source>
</evidence>
<dbReference type="AlphaFoldDB" id="A0A840NBW4"/>
<reference evidence="6 7" key="1">
    <citation type="submission" date="2020-08" db="EMBL/GenBank/DDBJ databases">
        <title>Genomic Encyclopedia of Type Strains, Phase IV (KMG-IV): sequencing the most valuable type-strain genomes for metagenomic binning, comparative biology and taxonomic classification.</title>
        <authorList>
            <person name="Goeker M."/>
        </authorList>
    </citation>
    <scope>NUCLEOTIDE SEQUENCE [LARGE SCALE GENOMIC DNA]</scope>
    <source>
        <strain evidence="6 7">DSM 17498</strain>
    </source>
</reference>
<evidence type="ECO:0000256" key="3">
    <source>
        <dbReference type="ARBA" id="ARBA00022801"/>
    </source>
</evidence>
<proteinExistence type="inferred from homology"/>
<evidence type="ECO:0000313" key="7">
    <source>
        <dbReference type="Proteomes" id="UP000521227"/>
    </source>
</evidence>
<dbReference type="PIRSF" id="PIRSF001112">
    <property type="entry name" value="Epoxide_hydrolase"/>
    <property type="match status" value="1"/>
</dbReference>
<dbReference type="InterPro" id="IPR016292">
    <property type="entry name" value="Epoxide_hydrolase"/>
</dbReference>
<feature type="active site" description="Proton donor" evidence="4">
    <location>
        <position position="313"/>
    </location>
</feature>
<evidence type="ECO:0000259" key="5">
    <source>
        <dbReference type="Pfam" id="PF06441"/>
    </source>
</evidence>
<dbReference type="PANTHER" id="PTHR21661">
    <property type="entry name" value="EPOXIDE HYDROLASE 1-RELATED"/>
    <property type="match status" value="1"/>
</dbReference>
<accession>A0A840NBW4</accession>
<dbReference type="InterPro" id="IPR029058">
    <property type="entry name" value="AB_hydrolase_fold"/>
</dbReference>
<gene>
    <name evidence="6" type="ORF">HNQ36_005152</name>
</gene>
<evidence type="ECO:0000256" key="2">
    <source>
        <dbReference type="ARBA" id="ARBA00022797"/>
    </source>
</evidence>
<dbReference type="GO" id="GO:0033961">
    <property type="term" value="F:cis-stilbene-oxide hydrolase activity"/>
    <property type="evidence" value="ECO:0007669"/>
    <property type="project" value="UniProtKB-EC"/>
</dbReference>
<protein>
    <submittedName>
        <fullName evidence="6">Microsomal epoxide hydrolase</fullName>
        <ecNumber evidence="6">3.3.2.9</ecNumber>
    </submittedName>
</protein>
<dbReference type="SUPFAM" id="SSF53474">
    <property type="entry name" value="alpha/beta-Hydrolases"/>
    <property type="match status" value="1"/>
</dbReference>